<protein>
    <submittedName>
        <fullName evidence="1">Uncharacterized protein</fullName>
    </submittedName>
</protein>
<sequence>MPCGGIYPIKGSWVEKVHKDSAPCWVCQKPNCTHFCYEWDTPLHARCVVAFLQSEEGECMIEHGHLVVVDYSEAEVL</sequence>
<gene>
    <name evidence="1" type="ORF">LCGC14_2802570</name>
</gene>
<dbReference type="EMBL" id="LAZR01052635">
    <property type="protein sequence ID" value="KKK82518.1"/>
    <property type="molecule type" value="Genomic_DNA"/>
</dbReference>
<evidence type="ECO:0000313" key="1">
    <source>
        <dbReference type="EMBL" id="KKK82518.1"/>
    </source>
</evidence>
<accession>A0A0F8YMA1</accession>
<reference evidence="1" key="1">
    <citation type="journal article" date="2015" name="Nature">
        <title>Complex archaea that bridge the gap between prokaryotes and eukaryotes.</title>
        <authorList>
            <person name="Spang A."/>
            <person name="Saw J.H."/>
            <person name="Jorgensen S.L."/>
            <person name="Zaremba-Niedzwiedzka K."/>
            <person name="Martijn J."/>
            <person name="Lind A.E."/>
            <person name="van Eijk R."/>
            <person name="Schleper C."/>
            <person name="Guy L."/>
            <person name="Ettema T.J."/>
        </authorList>
    </citation>
    <scope>NUCLEOTIDE SEQUENCE</scope>
</reference>
<organism evidence="1">
    <name type="scientific">marine sediment metagenome</name>
    <dbReference type="NCBI Taxonomy" id="412755"/>
    <lineage>
        <taxon>unclassified sequences</taxon>
        <taxon>metagenomes</taxon>
        <taxon>ecological metagenomes</taxon>
    </lineage>
</organism>
<dbReference type="AlphaFoldDB" id="A0A0F8YMA1"/>
<proteinExistence type="predicted"/>
<comment type="caution">
    <text evidence="1">The sequence shown here is derived from an EMBL/GenBank/DDBJ whole genome shotgun (WGS) entry which is preliminary data.</text>
</comment>
<name>A0A0F8YMA1_9ZZZZ</name>